<dbReference type="AlphaFoldDB" id="A0AA89ATN7"/>
<accession>A0AA89ATN7</accession>
<comment type="caution">
    <text evidence="3">The sequence shown here is derived from an EMBL/GenBank/DDBJ whole genome shotgun (WGS) entry which is preliminary data.</text>
</comment>
<organism evidence="3 4">
    <name type="scientific">Escallonia herrerae</name>
    <dbReference type="NCBI Taxonomy" id="1293975"/>
    <lineage>
        <taxon>Eukaryota</taxon>
        <taxon>Viridiplantae</taxon>
        <taxon>Streptophyta</taxon>
        <taxon>Embryophyta</taxon>
        <taxon>Tracheophyta</taxon>
        <taxon>Spermatophyta</taxon>
        <taxon>Magnoliopsida</taxon>
        <taxon>eudicotyledons</taxon>
        <taxon>Gunneridae</taxon>
        <taxon>Pentapetalae</taxon>
        <taxon>asterids</taxon>
        <taxon>campanulids</taxon>
        <taxon>Escalloniales</taxon>
        <taxon>Escalloniaceae</taxon>
        <taxon>Escallonia</taxon>
    </lineage>
</organism>
<dbReference type="Proteomes" id="UP001188597">
    <property type="component" value="Unassembled WGS sequence"/>
</dbReference>
<evidence type="ECO:0000256" key="1">
    <source>
        <dbReference type="SAM" id="MobiDB-lite"/>
    </source>
</evidence>
<dbReference type="InterPro" id="IPR005162">
    <property type="entry name" value="Retrotrans_gag_dom"/>
</dbReference>
<evidence type="ECO:0000313" key="4">
    <source>
        <dbReference type="Proteomes" id="UP001188597"/>
    </source>
</evidence>
<evidence type="ECO:0000313" key="3">
    <source>
        <dbReference type="EMBL" id="KAK3014777.1"/>
    </source>
</evidence>
<keyword evidence="4" id="KW-1185">Reference proteome</keyword>
<gene>
    <name evidence="3" type="ORF">RJ639_009175</name>
</gene>
<sequence length="171" mass="20177">MLLLQPRSSRKATHAWFKSLQLRSIHSFAQLSDLFQKHSVSSCTKRKNSTSLLNVMQEKNESLSNYLWLDRDLDVLSWPAIVSGKEFFLRRNDSRQEPWKCSHEDSLGGKKNSKRSKWEERRPNEMPDMKNLTPLNTRPSQILHEIRDTDILDRPNKIRSALSMRDRNLWS</sequence>
<evidence type="ECO:0000259" key="2">
    <source>
        <dbReference type="Pfam" id="PF03732"/>
    </source>
</evidence>
<dbReference type="EMBL" id="JAVXUP010001193">
    <property type="protein sequence ID" value="KAK3014777.1"/>
    <property type="molecule type" value="Genomic_DNA"/>
</dbReference>
<proteinExistence type="predicted"/>
<name>A0AA89ATN7_9ASTE</name>
<feature type="domain" description="Retrotransposon gag" evidence="2">
    <location>
        <begin position="12"/>
        <end position="67"/>
    </location>
</feature>
<reference evidence="3" key="1">
    <citation type="submission" date="2022-12" db="EMBL/GenBank/DDBJ databases">
        <title>Draft genome assemblies for two species of Escallonia (Escalloniales).</title>
        <authorList>
            <person name="Chanderbali A."/>
            <person name="Dervinis C."/>
            <person name="Anghel I."/>
            <person name="Soltis D."/>
            <person name="Soltis P."/>
            <person name="Zapata F."/>
        </authorList>
    </citation>
    <scope>NUCLEOTIDE SEQUENCE</scope>
    <source>
        <strain evidence="3">UCBG64.0493</strain>
        <tissue evidence="3">Leaf</tissue>
    </source>
</reference>
<feature type="compositionally biased region" description="Basic and acidic residues" evidence="1">
    <location>
        <begin position="99"/>
        <end position="108"/>
    </location>
</feature>
<dbReference type="Pfam" id="PF03732">
    <property type="entry name" value="Retrotrans_gag"/>
    <property type="match status" value="1"/>
</dbReference>
<feature type="compositionally biased region" description="Basic and acidic residues" evidence="1">
    <location>
        <begin position="116"/>
        <end position="128"/>
    </location>
</feature>
<feature type="region of interest" description="Disordered" evidence="1">
    <location>
        <begin position="99"/>
        <end position="140"/>
    </location>
</feature>
<protein>
    <recommendedName>
        <fullName evidence="2">Retrotransposon gag domain-containing protein</fullName>
    </recommendedName>
</protein>